<dbReference type="HOGENOM" id="CLU_090389_10_0_7"/>
<evidence type="ECO:0000256" key="5">
    <source>
        <dbReference type="ARBA" id="ARBA00023284"/>
    </source>
</evidence>
<dbReference type="InterPro" id="IPR005746">
    <property type="entry name" value="Thioredoxin"/>
</dbReference>
<dbReference type="InterPro" id="IPR017937">
    <property type="entry name" value="Thioredoxin_CS"/>
</dbReference>
<dbReference type="GO" id="GO:0005829">
    <property type="term" value="C:cytosol"/>
    <property type="evidence" value="ECO:0007669"/>
    <property type="project" value="TreeGrafter"/>
</dbReference>
<evidence type="ECO:0000313" key="9">
    <source>
        <dbReference type="Proteomes" id="UP000008721"/>
    </source>
</evidence>
<dbReference type="CDD" id="cd02947">
    <property type="entry name" value="TRX_family"/>
    <property type="match status" value="1"/>
</dbReference>
<dbReference type="PRINTS" id="PR00421">
    <property type="entry name" value="THIOREDOXIN"/>
</dbReference>
<dbReference type="SUPFAM" id="SSF52833">
    <property type="entry name" value="Thioredoxin-like"/>
    <property type="match status" value="1"/>
</dbReference>
<evidence type="ECO:0000259" key="7">
    <source>
        <dbReference type="PROSITE" id="PS51352"/>
    </source>
</evidence>
<proteinExistence type="inferred from homology"/>
<comment type="similarity">
    <text evidence="1">Belongs to the thioredoxin family.</text>
</comment>
<dbReference type="PANTHER" id="PTHR45663">
    <property type="entry name" value="GEO12009P1"/>
    <property type="match status" value="1"/>
</dbReference>
<protein>
    <recommendedName>
        <fullName evidence="6">Thioredoxin</fullName>
    </recommendedName>
</protein>
<dbReference type="Gene3D" id="2.30.30.380">
    <property type="entry name" value="Zn-finger domain of Sec23/24"/>
    <property type="match status" value="1"/>
</dbReference>
<keyword evidence="4" id="KW-1015">Disulfide bond</keyword>
<dbReference type="eggNOG" id="COG3118">
    <property type="taxonomic scope" value="Bacteria"/>
</dbReference>
<dbReference type="InterPro" id="IPR036249">
    <property type="entry name" value="Thioredoxin-like_sf"/>
</dbReference>
<name>E4U3B6_SULKY</name>
<organism evidence="8 9">
    <name type="scientific">Sulfuricurvum kujiense (strain ATCC BAA-921 / DSM 16994 / JCM 11577 / YK-1)</name>
    <dbReference type="NCBI Taxonomy" id="709032"/>
    <lineage>
        <taxon>Bacteria</taxon>
        <taxon>Pseudomonadati</taxon>
        <taxon>Campylobacterota</taxon>
        <taxon>Epsilonproteobacteria</taxon>
        <taxon>Campylobacterales</taxon>
        <taxon>Sulfurimonadaceae</taxon>
        <taxon>Sulfuricurvum</taxon>
    </lineage>
</organism>
<dbReference type="GO" id="GO:0015035">
    <property type="term" value="F:protein-disulfide reductase activity"/>
    <property type="evidence" value="ECO:0007669"/>
    <property type="project" value="UniProtKB-UniRule"/>
</dbReference>
<dbReference type="Proteomes" id="UP000008721">
    <property type="component" value="Chromosome"/>
</dbReference>
<dbReference type="InterPro" id="IPR013766">
    <property type="entry name" value="Thioredoxin_domain"/>
</dbReference>
<evidence type="ECO:0000313" key="8">
    <source>
        <dbReference type="EMBL" id="ADR34813.1"/>
    </source>
</evidence>
<gene>
    <name evidence="8" type="ordered locus">Sulku_2153</name>
</gene>
<dbReference type="NCBIfam" id="TIGR01068">
    <property type="entry name" value="thioredoxin"/>
    <property type="match status" value="1"/>
</dbReference>
<keyword evidence="3" id="KW-0249">Electron transport</keyword>
<dbReference type="Gene3D" id="3.40.30.10">
    <property type="entry name" value="Glutaredoxin"/>
    <property type="match status" value="1"/>
</dbReference>
<accession>E4U3B6</accession>
<dbReference type="Pfam" id="PF00085">
    <property type="entry name" value="Thioredoxin"/>
    <property type="match status" value="1"/>
</dbReference>
<evidence type="ECO:0000256" key="6">
    <source>
        <dbReference type="NCBIfam" id="TIGR01068"/>
    </source>
</evidence>
<keyword evidence="2" id="KW-0813">Transport</keyword>
<dbReference type="STRING" id="709032.Sulku_2153"/>
<evidence type="ECO:0000256" key="4">
    <source>
        <dbReference type="ARBA" id="ARBA00023157"/>
    </source>
</evidence>
<sequence>MSKINVVCPHCGGVNAIPIKDSYAKAACGHCKASLLDTKPISVDTSSFDRLMLNDERLIIADFWAPWCGPCRSMAPSFEEAARHFPLKAQFIKINTEEQQHLGGRFGIRSIPTVIAFKNNRIVDQFSGALPASQIIAFVKKHL</sequence>
<dbReference type="RefSeq" id="WP_013461010.1">
    <property type="nucleotide sequence ID" value="NC_014762.1"/>
</dbReference>
<evidence type="ECO:0000256" key="3">
    <source>
        <dbReference type="ARBA" id="ARBA00022982"/>
    </source>
</evidence>
<dbReference type="AlphaFoldDB" id="E4U3B6"/>
<evidence type="ECO:0000256" key="2">
    <source>
        <dbReference type="ARBA" id="ARBA00022448"/>
    </source>
</evidence>
<dbReference type="PANTHER" id="PTHR45663:SF40">
    <property type="entry name" value="THIOREDOXIN 2"/>
    <property type="match status" value="1"/>
</dbReference>
<dbReference type="NCBIfam" id="NF008229">
    <property type="entry name" value="PRK10996.1"/>
    <property type="match status" value="1"/>
</dbReference>
<keyword evidence="9" id="KW-1185">Reference proteome</keyword>
<dbReference type="KEGG" id="sku:Sulku_2153"/>
<feature type="domain" description="Thioredoxin" evidence="7">
    <location>
        <begin position="17"/>
        <end position="143"/>
    </location>
</feature>
<reference evidence="8 9" key="1">
    <citation type="journal article" date="2012" name="Stand. Genomic Sci.">
        <title>Complete genome sequence of the sulfur compounds oxidizing chemolithoautotroph Sulfuricurvum kujiense type strain (YK-1(T)).</title>
        <authorList>
            <person name="Han C."/>
            <person name="Kotsyurbenko O."/>
            <person name="Chertkov O."/>
            <person name="Held B."/>
            <person name="Lapidus A."/>
            <person name="Nolan M."/>
            <person name="Lucas S."/>
            <person name="Hammon N."/>
            <person name="Deshpande S."/>
            <person name="Cheng J.F."/>
            <person name="Tapia R."/>
            <person name="Goodwin L.A."/>
            <person name="Pitluck S."/>
            <person name="Liolios K."/>
            <person name="Pagani I."/>
            <person name="Ivanova N."/>
            <person name="Mavromatis K."/>
            <person name="Mikhailova N."/>
            <person name="Pati A."/>
            <person name="Chen A."/>
            <person name="Palaniappan K."/>
            <person name="Land M."/>
            <person name="Hauser L."/>
            <person name="Chang Y.J."/>
            <person name="Jeffries C.D."/>
            <person name="Brambilla E.M."/>
            <person name="Rohde M."/>
            <person name="Spring S."/>
            <person name="Sikorski J."/>
            <person name="Goker M."/>
            <person name="Woyke T."/>
            <person name="Bristow J."/>
            <person name="Eisen J.A."/>
            <person name="Markowitz V."/>
            <person name="Hugenholtz P."/>
            <person name="Kyrpides N.C."/>
            <person name="Klenk H.P."/>
            <person name="Detter J.C."/>
        </authorList>
    </citation>
    <scope>NUCLEOTIDE SEQUENCE [LARGE SCALE GENOMIC DNA]</scope>
    <source>
        <strain evidence="9">ATCC BAA-921 / DSM 16994 / JCM 11577 / YK-1</strain>
    </source>
</reference>
<evidence type="ECO:0000256" key="1">
    <source>
        <dbReference type="ARBA" id="ARBA00008987"/>
    </source>
</evidence>
<dbReference type="PROSITE" id="PS00194">
    <property type="entry name" value="THIOREDOXIN_1"/>
    <property type="match status" value="1"/>
</dbReference>
<dbReference type="EMBL" id="CP002355">
    <property type="protein sequence ID" value="ADR34813.1"/>
    <property type="molecule type" value="Genomic_DNA"/>
</dbReference>
<dbReference type="PROSITE" id="PS51352">
    <property type="entry name" value="THIOREDOXIN_2"/>
    <property type="match status" value="1"/>
</dbReference>
<keyword evidence="5" id="KW-0676">Redox-active center</keyword>